<dbReference type="PROSITE" id="PS00765">
    <property type="entry name" value="P_GLUCOSE_ISOMERASE_1"/>
    <property type="match status" value="1"/>
</dbReference>
<dbReference type="GO" id="GO:0051156">
    <property type="term" value="P:glucose 6-phosphate metabolic process"/>
    <property type="evidence" value="ECO:0007669"/>
    <property type="project" value="TreeGrafter"/>
</dbReference>
<dbReference type="InterPro" id="IPR046348">
    <property type="entry name" value="SIS_dom_sf"/>
</dbReference>
<keyword evidence="6 8" id="KW-0413">Isomerase</keyword>
<evidence type="ECO:0000256" key="3">
    <source>
        <dbReference type="ARBA" id="ARBA00011952"/>
    </source>
</evidence>
<dbReference type="SUPFAM" id="SSF53697">
    <property type="entry name" value="SIS domain"/>
    <property type="match status" value="1"/>
</dbReference>
<dbReference type="RefSeq" id="WP_321393343.1">
    <property type="nucleotide sequence ID" value="NZ_CP139487.1"/>
</dbReference>
<dbReference type="PROSITE" id="PS51463">
    <property type="entry name" value="P_GLUCOSE_ISOMERASE_3"/>
    <property type="match status" value="1"/>
</dbReference>
<dbReference type="InterPro" id="IPR035482">
    <property type="entry name" value="SIS_PGI_2"/>
</dbReference>
<dbReference type="InterPro" id="IPR035476">
    <property type="entry name" value="SIS_PGI_1"/>
</dbReference>
<dbReference type="Pfam" id="PF00342">
    <property type="entry name" value="PGI"/>
    <property type="match status" value="1"/>
</dbReference>
<dbReference type="PANTHER" id="PTHR11469:SF1">
    <property type="entry name" value="GLUCOSE-6-PHOSPHATE ISOMERASE"/>
    <property type="match status" value="1"/>
</dbReference>
<name>A0AAX4HMW2_9BACT</name>
<dbReference type="KEGG" id="psti:SOO65_17400"/>
<comment type="similarity">
    <text evidence="2 8">Belongs to the GPI family.</text>
</comment>
<dbReference type="GO" id="GO:0097367">
    <property type="term" value="F:carbohydrate derivative binding"/>
    <property type="evidence" value="ECO:0007669"/>
    <property type="project" value="InterPro"/>
</dbReference>
<reference evidence="9 10" key="1">
    <citation type="submission" date="2023-11" db="EMBL/GenBank/DDBJ databases">
        <title>Peredibacter starrii A3.12.</title>
        <authorList>
            <person name="Mitchell R.J."/>
        </authorList>
    </citation>
    <scope>NUCLEOTIDE SEQUENCE [LARGE SCALE GENOMIC DNA]</scope>
    <source>
        <strain evidence="9 10">A3.12</strain>
    </source>
</reference>
<evidence type="ECO:0000313" key="10">
    <source>
        <dbReference type="Proteomes" id="UP001324634"/>
    </source>
</evidence>
<evidence type="ECO:0000313" key="9">
    <source>
        <dbReference type="EMBL" id="WPU64473.1"/>
    </source>
</evidence>
<dbReference type="Gene3D" id="3.40.50.10490">
    <property type="entry name" value="Glucose-6-phosphate isomerase like protein, domain 1"/>
    <property type="match status" value="2"/>
</dbReference>
<dbReference type="InterPro" id="IPR001672">
    <property type="entry name" value="G6P_Isomerase"/>
</dbReference>
<keyword evidence="4 8" id="KW-0312">Gluconeogenesis</keyword>
<dbReference type="InterPro" id="IPR018189">
    <property type="entry name" value="Phosphoglucose_isomerase_CS"/>
</dbReference>
<sequence>MLNWKLRSSHKAKVNTPELEKAMSSYLKTLSSPDIGFFGLPNRKDLVEETQKVFNQFKHKKYFIHIGIGGSALGPEMLLSALGNGSGVKFVFINNIDPDDMCRKLDKVDMKEALIYVVSKSGTTAETVAAMAILMNALKDAGIKENQYKDHFVFCTDPVKGELRKLGKEWGVHTLDIPSNVGGRFSVLTPVGFLPAMFSGINVQDVLEGAEDIQRHLSDPKIGASFFELAQWIKELHDQGVNQTVLMPYSSLLKDYSSWFVQLWAESLGKNGKGLTPIPAYGATDQHSQMQLFMEGPNDKVMMLIEVEKFHNDYPLKNSLSGEAFKNLAPFKLSDLMKAEFEGTLTALQENGRHVVHLQIPSLQEEYVGQLILFAECLTVMVGELIKVDPFNQPGVEAGKKYANEWLKNHQ</sequence>
<dbReference type="CDD" id="cd05015">
    <property type="entry name" value="SIS_PGI_1"/>
    <property type="match status" value="1"/>
</dbReference>
<evidence type="ECO:0000256" key="5">
    <source>
        <dbReference type="ARBA" id="ARBA00023152"/>
    </source>
</evidence>
<dbReference type="GO" id="GO:0006094">
    <property type="term" value="P:gluconeogenesis"/>
    <property type="evidence" value="ECO:0007669"/>
    <property type="project" value="UniProtKB-KW"/>
</dbReference>
<comment type="pathway">
    <text evidence="1 8">Carbohydrate degradation; glycolysis; D-glyceraldehyde 3-phosphate and glycerone phosphate from D-glucose: step 2/4.</text>
</comment>
<evidence type="ECO:0000256" key="7">
    <source>
        <dbReference type="ARBA" id="ARBA00029321"/>
    </source>
</evidence>
<evidence type="ECO:0000256" key="8">
    <source>
        <dbReference type="RuleBase" id="RU000612"/>
    </source>
</evidence>
<evidence type="ECO:0000256" key="4">
    <source>
        <dbReference type="ARBA" id="ARBA00022432"/>
    </source>
</evidence>
<gene>
    <name evidence="9" type="ORF">SOO65_17400</name>
</gene>
<dbReference type="PANTHER" id="PTHR11469">
    <property type="entry name" value="GLUCOSE-6-PHOSPHATE ISOMERASE"/>
    <property type="match status" value="1"/>
</dbReference>
<dbReference type="PROSITE" id="PS00174">
    <property type="entry name" value="P_GLUCOSE_ISOMERASE_2"/>
    <property type="match status" value="1"/>
</dbReference>
<dbReference type="GO" id="GO:0006096">
    <property type="term" value="P:glycolytic process"/>
    <property type="evidence" value="ECO:0007669"/>
    <property type="project" value="UniProtKB-KW"/>
</dbReference>
<proteinExistence type="inferred from homology"/>
<comment type="catalytic activity">
    <reaction evidence="7 8">
        <text>alpha-D-glucose 6-phosphate = beta-D-fructose 6-phosphate</text>
        <dbReference type="Rhea" id="RHEA:11816"/>
        <dbReference type="ChEBI" id="CHEBI:57634"/>
        <dbReference type="ChEBI" id="CHEBI:58225"/>
        <dbReference type="EC" id="5.3.1.9"/>
    </reaction>
</comment>
<dbReference type="EMBL" id="CP139487">
    <property type="protein sequence ID" value="WPU64473.1"/>
    <property type="molecule type" value="Genomic_DNA"/>
</dbReference>
<dbReference type="Proteomes" id="UP001324634">
    <property type="component" value="Chromosome"/>
</dbReference>
<keyword evidence="10" id="KW-1185">Reference proteome</keyword>
<dbReference type="PRINTS" id="PR00662">
    <property type="entry name" value="G6PISOMERASE"/>
</dbReference>
<keyword evidence="5 8" id="KW-0324">Glycolysis</keyword>
<accession>A0AAX4HMW2</accession>
<dbReference type="GO" id="GO:0048029">
    <property type="term" value="F:monosaccharide binding"/>
    <property type="evidence" value="ECO:0007669"/>
    <property type="project" value="TreeGrafter"/>
</dbReference>
<evidence type="ECO:0000256" key="6">
    <source>
        <dbReference type="ARBA" id="ARBA00023235"/>
    </source>
</evidence>
<dbReference type="EC" id="5.3.1.9" evidence="3 8"/>
<evidence type="ECO:0000256" key="1">
    <source>
        <dbReference type="ARBA" id="ARBA00004926"/>
    </source>
</evidence>
<dbReference type="AlphaFoldDB" id="A0AAX4HMW2"/>
<dbReference type="GO" id="GO:0005829">
    <property type="term" value="C:cytosol"/>
    <property type="evidence" value="ECO:0007669"/>
    <property type="project" value="TreeGrafter"/>
</dbReference>
<dbReference type="CDD" id="cd05016">
    <property type="entry name" value="SIS_PGI_2"/>
    <property type="match status" value="1"/>
</dbReference>
<protein>
    <recommendedName>
        <fullName evidence="3 8">Glucose-6-phosphate isomerase</fullName>
        <ecNumber evidence="3 8">5.3.1.9</ecNumber>
    </recommendedName>
</protein>
<organism evidence="9 10">
    <name type="scientific">Peredibacter starrii</name>
    <dbReference type="NCBI Taxonomy" id="28202"/>
    <lineage>
        <taxon>Bacteria</taxon>
        <taxon>Pseudomonadati</taxon>
        <taxon>Bdellovibrionota</taxon>
        <taxon>Bacteriovoracia</taxon>
        <taxon>Bacteriovoracales</taxon>
        <taxon>Bacteriovoracaceae</taxon>
        <taxon>Peredibacter</taxon>
    </lineage>
</organism>
<evidence type="ECO:0000256" key="2">
    <source>
        <dbReference type="ARBA" id="ARBA00006604"/>
    </source>
</evidence>
<dbReference type="GO" id="GO:0004347">
    <property type="term" value="F:glucose-6-phosphate isomerase activity"/>
    <property type="evidence" value="ECO:0007669"/>
    <property type="project" value="UniProtKB-EC"/>
</dbReference>